<feature type="region of interest" description="Disordered" evidence="1">
    <location>
        <begin position="231"/>
        <end position="269"/>
    </location>
</feature>
<gene>
    <name evidence="3" type="ORF">AUEXF2481DRAFT_642434</name>
</gene>
<keyword evidence="4" id="KW-1185">Reference proteome</keyword>
<dbReference type="OrthoDB" id="3927828at2759"/>
<keyword evidence="2" id="KW-1133">Transmembrane helix</keyword>
<organism evidence="3 4">
    <name type="scientific">Aureobasidium subglaciale (strain EXF-2481)</name>
    <name type="common">Aureobasidium pullulans var. subglaciale</name>
    <dbReference type="NCBI Taxonomy" id="1043005"/>
    <lineage>
        <taxon>Eukaryota</taxon>
        <taxon>Fungi</taxon>
        <taxon>Dikarya</taxon>
        <taxon>Ascomycota</taxon>
        <taxon>Pezizomycotina</taxon>
        <taxon>Dothideomycetes</taxon>
        <taxon>Dothideomycetidae</taxon>
        <taxon>Dothideales</taxon>
        <taxon>Saccotheciaceae</taxon>
        <taxon>Aureobasidium</taxon>
    </lineage>
</organism>
<evidence type="ECO:0000256" key="1">
    <source>
        <dbReference type="SAM" id="MobiDB-lite"/>
    </source>
</evidence>
<evidence type="ECO:0000313" key="4">
    <source>
        <dbReference type="Proteomes" id="UP000030641"/>
    </source>
</evidence>
<protein>
    <recommendedName>
        <fullName evidence="5">Mid2 domain-containing protein</fullName>
    </recommendedName>
</protein>
<dbReference type="GeneID" id="25369902"/>
<feature type="compositionally biased region" description="Low complexity" evidence="1">
    <location>
        <begin position="231"/>
        <end position="264"/>
    </location>
</feature>
<dbReference type="InParanoid" id="A0A074ZCX7"/>
<dbReference type="Proteomes" id="UP000030641">
    <property type="component" value="Unassembled WGS sequence"/>
</dbReference>
<evidence type="ECO:0008006" key="5">
    <source>
        <dbReference type="Google" id="ProtNLM"/>
    </source>
</evidence>
<evidence type="ECO:0000313" key="3">
    <source>
        <dbReference type="EMBL" id="KEQ96521.1"/>
    </source>
</evidence>
<proteinExistence type="predicted"/>
<dbReference type="AlphaFoldDB" id="A0A074ZCX7"/>
<dbReference type="RefSeq" id="XP_013345147.1">
    <property type="nucleotide sequence ID" value="XM_013489693.1"/>
</dbReference>
<dbReference type="OMA" id="SPPTEMG"/>
<evidence type="ECO:0000256" key="2">
    <source>
        <dbReference type="SAM" id="Phobius"/>
    </source>
</evidence>
<dbReference type="EMBL" id="KL584756">
    <property type="protein sequence ID" value="KEQ96521.1"/>
    <property type="molecule type" value="Genomic_DNA"/>
</dbReference>
<reference evidence="3 4" key="1">
    <citation type="journal article" date="2014" name="BMC Genomics">
        <title>Genome sequencing of four Aureobasidium pullulans varieties: biotechnological potential, stress tolerance, and description of new species.</title>
        <authorList>
            <person name="Gostin Ar C."/>
            <person name="Ohm R.A."/>
            <person name="Kogej T."/>
            <person name="Sonjak S."/>
            <person name="Turk M."/>
            <person name="Zajc J."/>
            <person name="Zalar P."/>
            <person name="Grube M."/>
            <person name="Sun H."/>
            <person name="Han J."/>
            <person name="Sharma A."/>
            <person name="Chiniquy J."/>
            <person name="Ngan C.Y."/>
            <person name="Lipzen A."/>
            <person name="Barry K."/>
            <person name="Grigoriev I.V."/>
            <person name="Gunde-Cimerman N."/>
        </authorList>
    </citation>
    <scope>NUCLEOTIDE SEQUENCE [LARGE SCALE GENOMIC DNA]</scope>
    <source>
        <strain evidence="3 4">EXF-2481</strain>
    </source>
</reference>
<sequence>MGCFDALTRATQISDASTQYLSCFGLSFCLRASLDQSSSIMVPSTINSLQVQTTPSPSPSLSLTAVVQTTLIPAIRRNDPPDILTNAHTCGYTSGAWSSAVTCGPSHSCTYYTTPYSAPNFGCCSEGLDCGYVSTCLDHGAKGNPNTGSGIIFSISNEQFLCGPAAPYCSKLLLYGTTYAPGSSYSFYFYNCLTKSVPMVIAYQTTLDERGAASSSVSSVLSTTETTEATASSMLSTSSSSDASTQSGTPSSSASHSTTSQSGTPVPIETTSKRLDTISATIASGTPTSSSEASSGSLSQTSQIGIAIGVSIGVGVVLASLAFWFLRYRKAKKVQQCTQQRSQFQPSYVDHTVASKSFYPFDNRFSSFHTHTSATSEMEGQALYELGATSRRHELAGERH</sequence>
<keyword evidence="2" id="KW-0472">Membrane</keyword>
<accession>A0A074ZCX7</accession>
<dbReference type="HOGENOM" id="CLU_754361_0_0_1"/>
<dbReference type="STRING" id="1043005.A0A074ZCX7"/>
<name>A0A074ZCX7_AURSE</name>
<feature type="transmembrane region" description="Helical" evidence="2">
    <location>
        <begin position="304"/>
        <end position="326"/>
    </location>
</feature>
<keyword evidence="2" id="KW-0812">Transmembrane</keyword>